<dbReference type="PANTHER" id="PTHR12001">
    <property type="entry name" value="GERANYLGERANYL PYROPHOSPHATE SYNTHASE"/>
    <property type="match status" value="1"/>
</dbReference>
<keyword evidence="3 6" id="KW-0808">Transferase</keyword>
<dbReference type="InterPro" id="IPR008949">
    <property type="entry name" value="Isoprenoid_synthase_dom_sf"/>
</dbReference>
<dbReference type="CDD" id="cd00685">
    <property type="entry name" value="Trans_IPPS_HT"/>
    <property type="match status" value="1"/>
</dbReference>
<dbReference type="SUPFAM" id="SSF48576">
    <property type="entry name" value="Terpenoid synthases"/>
    <property type="match status" value="1"/>
</dbReference>
<comment type="similarity">
    <text evidence="2 6">Belongs to the FPP/GGPP synthase family.</text>
</comment>
<evidence type="ECO:0000256" key="2">
    <source>
        <dbReference type="ARBA" id="ARBA00006706"/>
    </source>
</evidence>
<keyword evidence="4" id="KW-0479">Metal-binding</keyword>
<dbReference type="GO" id="GO:0004659">
    <property type="term" value="F:prenyltransferase activity"/>
    <property type="evidence" value="ECO:0007669"/>
    <property type="project" value="InterPro"/>
</dbReference>
<proteinExistence type="inferred from homology"/>
<evidence type="ECO:0000256" key="1">
    <source>
        <dbReference type="ARBA" id="ARBA00001946"/>
    </source>
</evidence>
<protein>
    <submittedName>
        <fullName evidence="7">Heptaprenyl diphosphate synthase</fullName>
    </submittedName>
</protein>
<keyword evidence="5" id="KW-0460">Magnesium</keyword>
<keyword evidence="8" id="KW-1185">Reference proteome</keyword>
<evidence type="ECO:0000256" key="5">
    <source>
        <dbReference type="ARBA" id="ARBA00022842"/>
    </source>
</evidence>
<dbReference type="EMBL" id="LT838272">
    <property type="protein sequence ID" value="SMB98145.1"/>
    <property type="molecule type" value="Genomic_DNA"/>
</dbReference>
<dbReference type="Pfam" id="PF00348">
    <property type="entry name" value="polyprenyl_synt"/>
    <property type="match status" value="1"/>
</dbReference>
<dbReference type="InterPro" id="IPR000092">
    <property type="entry name" value="Polyprenyl_synt"/>
</dbReference>
<comment type="cofactor">
    <cofactor evidence="1">
        <name>Mg(2+)</name>
        <dbReference type="ChEBI" id="CHEBI:18420"/>
    </cofactor>
</comment>
<dbReference type="SFLD" id="SFLDS00005">
    <property type="entry name" value="Isoprenoid_Synthase_Type_I"/>
    <property type="match status" value="1"/>
</dbReference>
<evidence type="ECO:0000256" key="3">
    <source>
        <dbReference type="ARBA" id="ARBA00022679"/>
    </source>
</evidence>
<name>A0A1W1VXQ9_9FIRM</name>
<dbReference type="GO" id="GO:0008299">
    <property type="term" value="P:isoprenoid biosynthetic process"/>
    <property type="evidence" value="ECO:0007669"/>
    <property type="project" value="InterPro"/>
</dbReference>
<evidence type="ECO:0000313" key="8">
    <source>
        <dbReference type="Proteomes" id="UP000192569"/>
    </source>
</evidence>
<reference evidence="7 8" key="1">
    <citation type="submission" date="2017-04" db="EMBL/GenBank/DDBJ databases">
        <authorList>
            <person name="Afonso C.L."/>
            <person name="Miller P.J."/>
            <person name="Scott M.A."/>
            <person name="Spackman E."/>
            <person name="Goraichik I."/>
            <person name="Dimitrov K.M."/>
            <person name="Suarez D.L."/>
            <person name="Swayne D.E."/>
        </authorList>
    </citation>
    <scope>NUCLEOTIDE SEQUENCE [LARGE SCALE GENOMIC DNA]</scope>
    <source>
        <strain evidence="7 8">ToBE</strain>
    </source>
</reference>
<dbReference type="OrthoDB" id="9805316at2"/>
<evidence type="ECO:0000256" key="6">
    <source>
        <dbReference type="RuleBase" id="RU004466"/>
    </source>
</evidence>
<dbReference type="STRING" id="698762.SAMN00808754_2156"/>
<gene>
    <name evidence="7" type="ORF">SAMN00808754_2156</name>
</gene>
<dbReference type="Proteomes" id="UP000192569">
    <property type="component" value="Chromosome I"/>
</dbReference>
<dbReference type="PANTHER" id="PTHR12001:SF69">
    <property type="entry name" value="ALL TRANS-POLYPRENYL-DIPHOSPHATE SYNTHASE PDSS1"/>
    <property type="match status" value="1"/>
</dbReference>
<dbReference type="RefSeq" id="WP_084665720.1">
    <property type="nucleotide sequence ID" value="NZ_LT838272.1"/>
</dbReference>
<dbReference type="PROSITE" id="PS00444">
    <property type="entry name" value="POLYPRENYL_SYNTHASE_2"/>
    <property type="match status" value="1"/>
</dbReference>
<accession>A0A1W1VXQ9</accession>
<dbReference type="Gene3D" id="1.10.600.10">
    <property type="entry name" value="Farnesyl Diphosphate Synthase"/>
    <property type="match status" value="1"/>
</dbReference>
<dbReference type="PROSITE" id="PS00723">
    <property type="entry name" value="POLYPRENYL_SYNTHASE_1"/>
    <property type="match status" value="1"/>
</dbReference>
<organism evidence="7 8">
    <name type="scientific">Thermanaeromonas toyohensis ToBE</name>
    <dbReference type="NCBI Taxonomy" id="698762"/>
    <lineage>
        <taxon>Bacteria</taxon>
        <taxon>Bacillati</taxon>
        <taxon>Bacillota</taxon>
        <taxon>Clostridia</taxon>
        <taxon>Neomoorellales</taxon>
        <taxon>Neomoorellaceae</taxon>
        <taxon>Thermanaeromonas</taxon>
    </lineage>
</organism>
<dbReference type="InterPro" id="IPR033749">
    <property type="entry name" value="Polyprenyl_synt_CS"/>
</dbReference>
<dbReference type="GO" id="GO:0046872">
    <property type="term" value="F:metal ion binding"/>
    <property type="evidence" value="ECO:0007669"/>
    <property type="project" value="UniProtKB-KW"/>
</dbReference>
<evidence type="ECO:0000256" key="4">
    <source>
        <dbReference type="ARBA" id="ARBA00022723"/>
    </source>
</evidence>
<evidence type="ECO:0000313" key="7">
    <source>
        <dbReference type="EMBL" id="SMB98145.1"/>
    </source>
</evidence>
<sequence length="322" mass="35693">MIDLTCLTEVRQDLEAVEEELLRQAEAPDPVLAQAARQMVMAGGKRLRPAFALLAGRCCGGSLEQLLPLAVALEMIHMATLIHDDVIDASPLRRGKPTVWARWGEKVSLHAGDYLFARALLLVATYDDPRIPSLLARVSVKMVQGELEQLDSAFALEITAREYLERIRRKTALLISASCELGAVAAGGALENIRALRLYGRYLGMAFQLTDDVLDMIADPRSLGKPIGSDLRQGVITLPAIYALRSSPQQRRLSLLLAKPRKSEAEVAEALELIRNSGGIDFTLELAEKYLNKARTQLRFLPPGRPRDILEELTTFIRVREF</sequence>
<dbReference type="AlphaFoldDB" id="A0A1W1VXQ9"/>